<keyword evidence="1" id="KW-0472">Membrane</keyword>
<name>A0A7J6NSX5_PEROL</name>
<protein>
    <recommendedName>
        <fullName evidence="4">TLC domain-containing protein</fullName>
    </recommendedName>
</protein>
<organism evidence="2 3">
    <name type="scientific">Perkinsus olseni</name>
    <name type="common">Perkinsus atlanticus</name>
    <dbReference type="NCBI Taxonomy" id="32597"/>
    <lineage>
        <taxon>Eukaryota</taxon>
        <taxon>Sar</taxon>
        <taxon>Alveolata</taxon>
        <taxon>Perkinsozoa</taxon>
        <taxon>Perkinsea</taxon>
        <taxon>Perkinsida</taxon>
        <taxon>Perkinsidae</taxon>
        <taxon>Perkinsus</taxon>
    </lineage>
</organism>
<feature type="transmembrane region" description="Helical" evidence="1">
    <location>
        <begin position="30"/>
        <end position="51"/>
    </location>
</feature>
<sequence length="178" mass="19719">MCCSTLILVTSTYDLAHVVTWDRKFLGHHIVAIAGFLLSDVANVFGLANAMNTFITELGSYHETAKIGEEEQPRREVEEESLSSSFYHLSWFSPGNSSLDGKKPPTEPARMFTDDPTGVVTSFFLCGSVFMFYLYQNGSVRKSCDLASMFHHVTAMVIALGVIITNWNELVTTNASYA</sequence>
<evidence type="ECO:0000313" key="2">
    <source>
        <dbReference type="EMBL" id="KAF4686999.1"/>
    </source>
</evidence>
<dbReference type="EMBL" id="JABANP010000200">
    <property type="protein sequence ID" value="KAF4686999.1"/>
    <property type="molecule type" value="Genomic_DNA"/>
</dbReference>
<dbReference type="AlphaFoldDB" id="A0A7J6NSX5"/>
<gene>
    <name evidence="2" type="ORF">FOZ60_004618</name>
</gene>
<reference evidence="2 3" key="1">
    <citation type="submission" date="2020-04" db="EMBL/GenBank/DDBJ databases">
        <title>Perkinsus olseni comparative genomics.</title>
        <authorList>
            <person name="Bogema D.R."/>
        </authorList>
    </citation>
    <scope>NUCLEOTIDE SEQUENCE [LARGE SCALE GENOMIC DNA]</scope>
    <source>
        <strain evidence="2">00978-12</strain>
    </source>
</reference>
<dbReference type="OrthoDB" id="444402at2759"/>
<evidence type="ECO:0000256" key="1">
    <source>
        <dbReference type="SAM" id="Phobius"/>
    </source>
</evidence>
<proteinExistence type="predicted"/>
<evidence type="ECO:0008006" key="4">
    <source>
        <dbReference type="Google" id="ProtNLM"/>
    </source>
</evidence>
<accession>A0A7J6NSX5</accession>
<keyword evidence="1" id="KW-0812">Transmembrane</keyword>
<comment type="caution">
    <text evidence="2">The sequence shown here is derived from an EMBL/GenBank/DDBJ whole genome shotgun (WGS) entry which is preliminary data.</text>
</comment>
<feature type="transmembrane region" description="Helical" evidence="1">
    <location>
        <begin position="117"/>
        <end position="135"/>
    </location>
</feature>
<dbReference type="Proteomes" id="UP000541610">
    <property type="component" value="Unassembled WGS sequence"/>
</dbReference>
<keyword evidence="1" id="KW-1133">Transmembrane helix</keyword>
<evidence type="ECO:0000313" key="3">
    <source>
        <dbReference type="Proteomes" id="UP000541610"/>
    </source>
</evidence>
<feature type="transmembrane region" description="Helical" evidence="1">
    <location>
        <begin position="147"/>
        <end position="167"/>
    </location>
</feature>